<sequence>MDINITGFTKDELYCLAYVEPIVITKELSDSDRRKELKCKDKKETERLNNLYELFNDIFSTKTFNDLLVELRYSINVVSTEVNRRLQLITRNLGNMDYRKFVTYDRLIEICPIFSKILKKRLNVYLRLQILIIARYVIAHLRTNHSYPFGSNCLEIEIFNQAKRLQLEIGVGYHNTYMTISFAYYCRMLSFLTIFDNVGNIYDLNLTPNITPMEFVAASLKESTMLWVHTVYRNSIKNTDEFDILNMNIMNCYFDIAKTHYNLQASIKNNEYVGDIQSSKIGASFEDIYKYLNQALLNKNIFDSECDPMFNVHVRLSIMMLFMCFQNIFEIIVAKEELVSSLYIYILIYLSYFQHAFKHIIIDIRILLFLYKIQDLYYLNIFGDLVNDYETTRLYSIAQYFSELDKM</sequence>
<reference evidence="2" key="1">
    <citation type="submission" date="2017-02" db="UniProtKB">
        <authorList>
            <consortium name="WormBaseParasite"/>
        </authorList>
    </citation>
    <scope>IDENTIFICATION</scope>
</reference>
<accession>A0A0N5A4F9</accession>
<keyword evidence="1" id="KW-1185">Reference proteome</keyword>
<dbReference type="Proteomes" id="UP000038045">
    <property type="component" value="Unplaced"/>
</dbReference>
<evidence type="ECO:0000313" key="2">
    <source>
        <dbReference type="WBParaSite" id="PTRK_0001651700.1"/>
    </source>
</evidence>
<name>A0A0N5A4F9_PARTI</name>
<dbReference type="WBParaSite" id="PTRK_0001651700.1">
    <property type="protein sequence ID" value="PTRK_0001651700.1"/>
    <property type="gene ID" value="PTRK_0001651700"/>
</dbReference>
<protein>
    <submittedName>
        <fullName evidence="2">KIF-binding protein</fullName>
    </submittedName>
</protein>
<evidence type="ECO:0000313" key="1">
    <source>
        <dbReference type="Proteomes" id="UP000038045"/>
    </source>
</evidence>
<proteinExistence type="predicted"/>
<dbReference type="AlphaFoldDB" id="A0A0N5A4F9"/>
<organism evidence="1 2">
    <name type="scientific">Parastrongyloides trichosuri</name>
    <name type="common">Possum-specific nematode worm</name>
    <dbReference type="NCBI Taxonomy" id="131310"/>
    <lineage>
        <taxon>Eukaryota</taxon>
        <taxon>Metazoa</taxon>
        <taxon>Ecdysozoa</taxon>
        <taxon>Nematoda</taxon>
        <taxon>Chromadorea</taxon>
        <taxon>Rhabditida</taxon>
        <taxon>Tylenchina</taxon>
        <taxon>Panagrolaimomorpha</taxon>
        <taxon>Strongyloidoidea</taxon>
        <taxon>Strongyloididae</taxon>
        <taxon>Parastrongyloides</taxon>
    </lineage>
</organism>